<reference evidence="6" key="1">
    <citation type="journal article" date="2019" name="Int. J. Syst. Evol. Microbiol.">
        <title>The Global Catalogue of Microorganisms (GCM) 10K type strain sequencing project: providing services to taxonomists for standard genome sequencing and annotation.</title>
        <authorList>
            <consortium name="The Broad Institute Genomics Platform"/>
            <consortium name="The Broad Institute Genome Sequencing Center for Infectious Disease"/>
            <person name="Wu L."/>
            <person name="Ma J."/>
        </authorList>
    </citation>
    <scope>NUCLEOTIDE SEQUENCE [LARGE SCALE GENOMIC DNA]</scope>
    <source>
        <strain evidence="6">CGMCC 4.7289</strain>
    </source>
</reference>
<gene>
    <name evidence="5" type="ORF">ACFOZ4_17450</name>
</gene>
<dbReference type="Gene3D" id="3.40.50.720">
    <property type="entry name" value="NAD(P)-binding Rossmann-like Domain"/>
    <property type="match status" value="1"/>
</dbReference>
<dbReference type="EMBL" id="JBHSAY010000009">
    <property type="protein sequence ID" value="MFC4132396.1"/>
    <property type="molecule type" value="Genomic_DNA"/>
</dbReference>
<keyword evidence="3" id="KW-0520">NAD</keyword>
<evidence type="ECO:0000256" key="1">
    <source>
        <dbReference type="ARBA" id="ARBA00007637"/>
    </source>
</evidence>
<feature type="domain" description="NAD-dependent epimerase/dehydratase" evidence="4">
    <location>
        <begin position="6"/>
        <end position="223"/>
    </location>
</feature>
<dbReference type="InterPro" id="IPR036291">
    <property type="entry name" value="NAD(P)-bd_dom_sf"/>
</dbReference>
<evidence type="ECO:0000313" key="6">
    <source>
        <dbReference type="Proteomes" id="UP001595816"/>
    </source>
</evidence>
<dbReference type="Proteomes" id="UP001595816">
    <property type="component" value="Unassembled WGS sequence"/>
</dbReference>
<dbReference type="PANTHER" id="PTHR43103">
    <property type="entry name" value="NUCLEOSIDE-DIPHOSPHATE-SUGAR EPIMERASE"/>
    <property type="match status" value="1"/>
</dbReference>
<name>A0ABV8LPL9_9ACTN</name>
<comment type="caution">
    <text evidence="5">The sequence shown here is derived from an EMBL/GenBank/DDBJ whole genome shotgun (WGS) entry which is preliminary data.</text>
</comment>
<evidence type="ECO:0000313" key="5">
    <source>
        <dbReference type="EMBL" id="MFC4132396.1"/>
    </source>
</evidence>
<accession>A0ABV8LPL9</accession>
<protein>
    <submittedName>
        <fullName evidence="5">NAD-dependent epimerase/dehydratase family protein</fullName>
    </submittedName>
</protein>
<proteinExistence type="inferred from homology"/>
<evidence type="ECO:0000256" key="3">
    <source>
        <dbReference type="ARBA" id="ARBA00023027"/>
    </source>
</evidence>
<keyword evidence="6" id="KW-1185">Reference proteome</keyword>
<sequence length="284" mass="30059">MTISRVLVTGAAGRIGRAVLARLAEQGVAAHALVLDDPGDLAADRVFTGSAADPARVRTALDGVDGVIHLAAIPTPERNEALEVFTANVSATFAVLEEAGRAGIRRAVIASSYAATGLPFARTLLHPAYVPIDPAMPTEIEDPYALSKQTDELTAAMMAHRHGMTVVALRYPFVGGFDERLPGWAAKIAERPELGARDLWSYLETGDAARAAHLALGAPVSGAPVFYVAAPRTVVPYSTAELLDRFHPGVPRRADLPGRTVPIDLRPAREVLGFTAAYELDLGD</sequence>
<dbReference type="RefSeq" id="WP_253753321.1">
    <property type="nucleotide sequence ID" value="NZ_JAMZDZ010000001.1"/>
</dbReference>
<dbReference type="Pfam" id="PF01370">
    <property type="entry name" value="Epimerase"/>
    <property type="match status" value="1"/>
</dbReference>
<dbReference type="SUPFAM" id="SSF51735">
    <property type="entry name" value="NAD(P)-binding Rossmann-fold domains"/>
    <property type="match status" value="1"/>
</dbReference>
<dbReference type="InterPro" id="IPR001509">
    <property type="entry name" value="Epimerase_deHydtase"/>
</dbReference>
<dbReference type="PANTHER" id="PTHR43103:SF5">
    <property type="entry name" value="4-EPIMERASE, PUTATIVE (AFU_ORTHOLOGUE AFUA_7G00360)-RELATED"/>
    <property type="match status" value="1"/>
</dbReference>
<comment type="similarity">
    <text evidence="1">Belongs to the NAD(P)-dependent epimerase/dehydratase family.</text>
</comment>
<dbReference type="CDD" id="cd08946">
    <property type="entry name" value="SDR_e"/>
    <property type="match status" value="1"/>
</dbReference>
<evidence type="ECO:0000259" key="4">
    <source>
        <dbReference type="Pfam" id="PF01370"/>
    </source>
</evidence>
<organism evidence="5 6">
    <name type="scientific">Hamadaea flava</name>
    <dbReference type="NCBI Taxonomy" id="1742688"/>
    <lineage>
        <taxon>Bacteria</taxon>
        <taxon>Bacillati</taxon>
        <taxon>Actinomycetota</taxon>
        <taxon>Actinomycetes</taxon>
        <taxon>Micromonosporales</taxon>
        <taxon>Micromonosporaceae</taxon>
        <taxon>Hamadaea</taxon>
    </lineage>
</organism>
<evidence type="ECO:0000256" key="2">
    <source>
        <dbReference type="ARBA" id="ARBA00023002"/>
    </source>
</evidence>
<keyword evidence="2" id="KW-0560">Oxidoreductase</keyword>